<keyword evidence="4" id="KW-0808">Transferase</keyword>
<dbReference type="InterPro" id="IPR000700">
    <property type="entry name" value="PAS-assoc_C"/>
</dbReference>
<dbReference type="InterPro" id="IPR005467">
    <property type="entry name" value="His_kinase_dom"/>
</dbReference>
<dbReference type="InterPro" id="IPR003594">
    <property type="entry name" value="HATPase_dom"/>
</dbReference>
<dbReference type="PROSITE" id="PS50113">
    <property type="entry name" value="PAC"/>
    <property type="match status" value="2"/>
</dbReference>
<dbReference type="SUPFAM" id="SSF55874">
    <property type="entry name" value="ATPase domain of HSP90 chaperone/DNA topoisomerase II/histidine kinase"/>
    <property type="match status" value="1"/>
</dbReference>
<sequence>MGQKFVDPRRFAARATAPDSEGAEAGGALPSPVAEKARVRSEDSGRHAAVQKAVESEPGAVVRACLDTLTPWLESLQTLIGQPVAVTDRLGCPFGAVPRADESQAVLAALADRLTRDGTIEAWADDPGGPAAWAIRVYVSEAYIGNLVAGPVPAEAPSADAERLKRALPFLRETAREIGRRLDAESRAVLRERSRSLAWTTPVAEGPLARAAAQVPIVLYQYKVWPDGRAAFPHATEGLRAIFGLSPDVVRTDARPVMEVLHPDDADRVTDAIRHSARTLGRFEETFRVCHPDRGLLWIEGRAEPTVAADGSILWHGMFLDATERVEQEEALRVLRDQSRVVAQDLRYGTWTLDLRAGLFDVDDRFFEMLGYLPQAFRLTVETWLDLMHPDEAAVVWDMMGRQIARGDTFALEIRFRTGRGDWLWVETRGRVLERRGDRPVRMTGTNVDISARKSLEMALQDSESRFRRLHDQSPVPYVALDRDGRIRDLNAPFRTLMGRASAALIGQKLKTFLAEEDREIGVRCLRALLSEVGEVATHGCDIVFTHPEGQDVTVRLLGRVQRDAGGGFVLLHCVLHDLSERNRLEERLARSNSELAQFAHAVFHDLRGPLRLVTDFLERVEKDLPASATETLDWVAFAMDATGRMNTLVLDLMDVARLGAADHRREAVPLDEAVTEALHPLRSDIGQRGAQVTVARPLPTVPADRRQMVRLFRTLIGAALASVPNERVAEVRVACRSITAQGWVLTVSDNGGGVSGDARAWLATAFQRPGGRRTGDGRELELTLCQRIVDVHDGRIWIEDNQGGGTVFCVMLPSGDRSSLPGSGPGDGGGALRGRPTMRASGR</sequence>
<feature type="region of interest" description="Disordered" evidence="6">
    <location>
        <begin position="819"/>
        <end position="844"/>
    </location>
</feature>
<dbReference type="InterPro" id="IPR001610">
    <property type="entry name" value="PAC"/>
</dbReference>
<dbReference type="InterPro" id="IPR013767">
    <property type="entry name" value="PAS_fold"/>
</dbReference>
<dbReference type="Proteomes" id="UP000324065">
    <property type="component" value="Unassembled WGS sequence"/>
</dbReference>
<dbReference type="Pfam" id="PF00989">
    <property type="entry name" value="PAS"/>
    <property type="match status" value="1"/>
</dbReference>
<dbReference type="RefSeq" id="WP_150061907.1">
    <property type="nucleotide sequence ID" value="NZ_JACHII010000002.1"/>
</dbReference>
<evidence type="ECO:0000313" key="11">
    <source>
        <dbReference type="Proteomes" id="UP000324065"/>
    </source>
</evidence>
<dbReference type="AlphaFoldDB" id="A0A5M6ICM1"/>
<keyword evidence="11" id="KW-1185">Reference proteome</keyword>
<feature type="domain" description="PAC" evidence="9">
    <location>
        <begin position="410"/>
        <end position="462"/>
    </location>
</feature>
<evidence type="ECO:0000256" key="1">
    <source>
        <dbReference type="ARBA" id="ARBA00000085"/>
    </source>
</evidence>
<organism evidence="10 11">
    <name type="scientific">Roseospira marina</name>
    <dbReference type="NCBI Taxonomy" id="140057"/>
    <lineage>
        <taxon>Bacteria</taxon>
        <taxon>Pseudomonadati</taxon>
        <taxon>Pseudomonadota</taxon>
        <taxon>Alphaproteobacteria</taxon>
        <taxon>Rhodospirillales</taxon>
        <taxon>Rhodospirillaceae</taxon>
        <taxon>Roseospira</taxon>
    </lineage>
</organism>
<evidence type="ECO:0000259" key="9">
    <source>
        <dbReference type="PROSITE" id="PS50113"/>
    </source>
</evidence>
<comment type="caution">
    <text evidence="10">The sequence shown here is derived from an EMBL/GenBank/DDBJ whole genome shotgun (WGS) entry which is preliminary data.</text>
</comment>
<dbReference type="Pfam" id="PF02518">
    <property type="entry name" value="HATPase_c"/>
    <property type="match status" value="1"/>
</dbReference>
<keyword evidence="5" id="KW-0418">Kinase</keyword>
<protein>
    <recommendedName>
        <fullName evidence="2">histidine kinase</fullName>
        <ecNumber evidence="2">2.7.13.3</ecNumber>
    </recommendedName>
</protein>
<comment type="catalytic activity">
    <reaction evidence="1">
        <text>ATP + protein L-histidine = ADP + protein N-phospho-L-histidine.</text>
        <dbReference type="EC" id="2.7.13.3"/>
    </reaction>
</comment>
<dbReference type="InterPro" id="IPR013655">
    <property type="entry name" value="PAS_fold_3"/>
</dbReference>
<dbReference type="SUPFAM" id="SSF47384">
    <property type="entry name" value="Homodimeric domain of signal transducing histidine kinase"/>
    <property type="match status" value="1"/>
</dbReference>
<dbReference type="EC" id="2.7.13.3" evidence="2"/>
<proteinExistence type="predicted"/>
<dbReference type="PANTHER" id="PTHR43304">
    <property type="entry name" value="PHYTOCHROME-LIKE PROTEIN CPH1"/>
    <property type="match status" value="1"/>
</dbReference>
<evidence type="ECO:0000256" key="6">
    <source>
        <dbReference type="SAM" id="MobiDB-lite"/>
    </source>
</evidence>
<keyword evidence="3" id="KW-0597">Phosphoprotein</keyword>
<feature type="compositionally biased region" description="Basic and acidic residues" evidence="6">
    <location>
        <begin position="1"/>
        <end position="10"/>
    </location>
</feature>
<accession>A0A5M6ICM1</accession>
<dbReference type="Gene3D" id="1.10.287.130">
    <property type="match status" value="1"/>
</dbReference>
<dbReference type="Pfam" id="PF08447">
    <property type="entry name" value="PAS_3"/>
    <property type="match status" value="2"/>
</dbReference>
<dbReference type="CDD" id="cd00130">
    <property type="entry name" value="PAS"/>
    <property type="match status" value="3"/>
</dbReference>
<dbReference type="SUPFAM" id="SSF55785">
    <property type="entry name" value="PYP-like sensor domain (PAS domain)"/>
    <property type="match status" value="3"/>
</dbReference>
<dbReference type="InterPro" id="IPR000014">
    <property type="entry name" value="PAS"/>
</dbReference>
<evidence type="ECO:0000313" key="10">
    <source>
        <dbReference type="EMBL" id="KAA5605976.1"/>
    </source>
</evidence>
<dbReference type="SMART" id="SM00086">
    <property type="entry name" value="PAC"/>
    <property type="match status" value="3"/>
</dbReference>
<dbReference type="PROSITE" id="PS50109">
    <property type="entry name" value="HIS_KIN"/>
    <property type="match status" value="1"/>
</dbReference>
<feature type="domain" description="PAS" evidence="8">
    <location>
        <begin position="463"/>
        <end position="533"/>
    </location>
</feature>
<feature type="compositionally biased region" description="Gly residues" evidence="6">
    <location>
        <begin position="824"/>
        <end position="833"/>
    </location>
</feature>
<name>A0A5M6ICM1_9PROT</name>
<feature type="region of interest" description="Disordered" evidence="6">
    <location>
        <begin position="1"/>
        <end position="42"/>
    </location>
</feature>
<dbReference type="InterPro" id="IPR036097">
    <property type="entry name" value="HisK_dim/P_sf"/>
</dbReference>
<evidence type="ECO:0000256" key="5">
    <source>
        <dbReference type="ARBA" id="ARBA00022777"/>
    </source>
</evidence>
<feature type="domain" description="Histidine kinase" evidence="7">
    <location>
        <begin position="602"/>
        <end position="817"/>
    </location>
</feature>
<dbReference type="SMART" id="SM00091">
    <property type="entry name" value="PAS"/>
    <property type="match status" value="3"/>
</dbReference>
<dbReference type="EMBL" id="VWPJ01000006">
    <property type="protein sequence ID" value="KAA5605976.1"/>
    <property type="molecule type" value="Genomic_DNA"/>
</dbReference>
<dbReference type="SMART" id="SM00387">
    <property type="entry name" value="HATPase_c"/>
    <property type="match status" value="1"/>
</dbReference>
<dbReference type="InterPro" id="IPR052162">
    <property type="entry name" value="Sensor_kinase/Photoreceptor"/>
</dbReference>
<dbReference type="Gene3D" id="3.30.565.10">
    <property type="entry name" value="Histidine kinase-like ATPase, C-terminal domain"/>
    <property type="match status" value="1"/>
</dbReference>
<reference evidence="10 11" key="1">
    <citation type="submission" date="2019-09" db="EMBL/GenBank/DDBJ databases">
        <title>Genome sequence of Roseospira marina, one of the more divergent members of the non-sulfur purple photosynthetic bacterial family, the Rhodospirillaceae.</title>
        <authorList>
            <person name="Meyer T."/>
            <person name="Kyndt J."/>
        </authorList>
    </citation>
    <scope>NUCLEOTIDE SEQUENCE [LARGE SCALE GENOMIC DNA]</scope>
    <source>
        <strain evidence="10 11">DSM 15113</strain>
    </source>
</reference>
<dbReference type="NCBIfam" id="TIGR00229">
    <property type="entry name" value="sensory_box"/>
    <property type="match status" value="2"/>
</dbReference>
<feature type="domain" description="PAC" evidence="9">
    <location>
        <begin position="539"/>
        <end position="591"/>
    </location>
</feature>
<dbReference type="OrthoDB" id="7313492at2"/>
<dbReference type="PANTHER" id="PTHR43304:SF1">
    <property type="entry name" value="PAC DOMAIN-CONTAINING PROTEIN"/>
    <property type="match status" value="1"/>
</dbReference>
<evidence type="ECO:0000256" key="4">
    <source>
        <dbReference type="ARBA" id="ARBA00022679"/>
    </source>
</evidence>
<dbReference type="PRINTS" id="PR00344">
    <property type="entry name" value="BCTRLSENSOR"/>
</dbReference>
<dbReference type="GO" id="GO:0000155">
    <property type="term" value="F:phosphorelay sensor kinase activity"/>
    <property type="evidence" value="ECO:0007669"/>
    <property type="project" value="InterPro"/>
</dbReference>
<dbReference type="InterPro" id="IPR036890">
    <property type="entry name" value="HATPase_C_sf"/>
</dbReference>
<evidence type="ECO:0000256" key="3">
    <source>
        <dbReference type="ARBA" id="ARBA00022553"/>
    </source>
</evidence>
<gene>
    <name evidence="10" type="ORF">F1188_08110</name>
</gene>
<evidence type="ECO:0000259" key="7">
    <source>
        <dbReference type="PROSITE" id="PS50109"/>
    </source>
</evidence>
<dbReference type="Gene3D" id="3.30.450.20">
    <property type="entry name" value="PAS domain"/>
    <property type="match status" value="3"/>
</dbReference>
<dbReference type="GO" id="GO:0006355">
    <property type="term" value="P:regulation of DNA-templated transcription"/>
    <property type="evidence" value="ECO:0007669"/>
    <property type="project" value="InterPro"/>
</dbReference>
<dbReference type="InterPro" id="IPR035965">
    <property type="entry name" value="PAS-like_dom_sf"/>
</dbReference>
<evidence type="ECO:0000256" key="2">
    <source>
        <dbReference type="ARBA" id="ARBA00012438"/>
    </source>
</evidence>
<evidence type="ECO:0000259" key="8">
    <source>
        <dbReference type="PROSITE" id="PS50112"/>
    </source>
</evidence>
<dbReference type="InterPro" id="IPR004358">
    <property type="entry name" value="Sig_transdc_His_kin-like_C"/>
</dbReference>
<dbReference type="PROSITE" id="PS50112">
    <property type="entry name" value="PAS"/>
    <property type="match status" value="1"/>
</dbReference>